<evidence type="ECO:0000313" key="4">
    <source>
        <dbReference type="Proteomes" id="UP000515934"/>
    </source>
</evidence>
<evidence type="ECO:0000259" key="2">
    <source>
        <dbReference type="Pfam" id="PF05065"/>
    </source>
</evidence>
<dbReference type="AlphaFoldDB" id="A0A7G9S3C4"/>
<dbReference type="RefSeq" id="WP_187554819.1">
    <property type="nucleotide sequence ID" value="NZ_CP060716.1"/>
</dbReference>
<evidence type="ECO:0000256" key="1">
    <source>
        <dbReference type="ARBA" id="ARBA00004328"/>
    </source>
</evidence>
<reference evidence="3 4" key="1">
    <citation type="submission" date="2020-08" db="EMBL/GenBank/DDBJ databases">
        <title>Genome sequence of Leucobacter denitrificans KACC 14055T.</title>
        <authorList>
            <person name="Hyun D.-W."/>
            <person name="Bae J.-W."/>
        </authorList>
    </citation>
    <scope>NUCLEOTIDE SEQUENCE [LARGE SCALE GENOMIC DNA]</scope>
    <source>
        <strain evidence="3 4">KACC 14055</strain>
    </source>
</reference>
<dbReference type="NCBIfam" id="TIGR01554">
    <property type="entry name" value="major_cap_HK97"/>
    <property type="match status" value="1"/>
</dbReference>
<dbReference type="Proteomes" id="UP000515934">
    <property type="component" value="Chromosome"/>
</dbReference>
<name>A0A7G9S3C4_9MICO</name>
<dbReference type="InterPro" id="IPR054612">
    <property type="entry name" value="Phage_capsid-like_C"/>
</dbReference>
<dbReference type="InterPro" id="IPR024455">
    <property type="entry name" value="Phage_capsid"/>
</dbReference>
<dbReference type="Gene3D" id="3.30.2400.10">
    <property type="entry name" value="Major capsid protein gp5"/>
    <property type="match status" value="1"/>
</dbReference>
<protein>
    <submittedName>
        <fullName evidence="3">Phage major capsid protein</fullName>
    </submittedName>
</protein>
<dbReference type="KEGG" id="ldn:H9L06_08760"/>
<dbReference type="Pfam" id="PF05065">
    <property type="entry name" value="Phage_capsid"/>
    <property type="match status" value="1"/>
</dbReference>
<dbReference type="Gene3D" id="3.30.2320.10">
    <property type="entry name" value="hypothetical protein PF0899 domain"/>
    <property type="match status" value="1"/>
</dbReference>
<gene>
    <name evidence="3" type="ORF">H9L06_08760</name>
</gene>
<organism evidence="3 4">
    <name type="scientific">Leucobacter denitrificans</name>
    <dbReference type="NCBI Taxonomy" id="683042"/>
    <lineage>
        <taxon>Bacteria</taxon>
        <taxon>Bacillati</taxon>
        <taxon>Actinomycetota</taxon>
        <taxon>Actinomycetes</taxon>
        <taxon>Micrococcales</taxon>
        <taxon>Microbacteriaceae</taxon>
        <taxon>Leucobacter</taxon>
    </lineage>
</organism>
<sequence>MAVSTANAPELTAEQVQSILVKPLEQASVFLSAGPRIFDTDGSPVRVPKLGGATTPDWKGENEQISNDDVDFDEIVLLPSTIKSVKTLTRFSNELARQSVVSLEAAIKDRLVKDVADKLDAAFIGGAAPTETVPGTPDPQTTPTGIINYAGVQEITGVGAIGLDDVLDAWGKLLSGNANTASAKWLMRPETFIELRKIKQDSGSNQYLLTPDATQDGVFRLFGSQVIVTNRIPIIDDTQDTTSAVLADFSQIAVARDQAPTVKILDQTFGDYDQQAIRVTARYDAQPLNPEAVVVLRGINIG</sequence>
<accession>A0A7G9S3C4</accession>
<comment type="subcellular location">
    <subcellularLocation>
        <location evidence="1">Virion</location>
    </subcellularLocation>
</comment>
<feature type="domain" description="Phage capsid-like C-terminal" evidence="2">
    <location>
        <begin position="14"/>
        <end position="297"/>
    </location>
</feature>
<dbReference type="EMBL" id="CP060716">
    <property type="protein sequence ID" value="QNN62349.1"/>
    <property type="molecule type" value="Genomic_DNA"/>
</dbReference>
<proteinExistence type="predicted"/>
<dbReference type="SUPFAM" id="SSF56563">
    <property type="entry name" value="Major capsid protein gp5"/>
    <property type="match status" value="1"/>
</dbReference>
<keyword evidence="4" id="KW-1185">Reference proteome</keyword>
<evidence type="ECO:0000313" key="3">
    <source>
        <dbReference type="EMBL" id="QNN62349.1"/>
    </source>
</evidence>